<gene>
    <name evidence="1" type="ORF">AF332_11565</name>
</gene>
<comment type="caution">
    <text evidence="1">The sequence shown here is derived from an EMBL/GenBank/DDBJ whole genome shotgun (WGS) entry which is preliminary data.</text>
</comment>
<dbReference type="AlphaFoldDB" id="A0A0M0GBV5"/>
<keyword evidence="2" id="KW-1185">Reference proteome</keyword>
<accession>A0A0M0GBV5</accession>
<proteinExistence type="predicted"/>
<evidence type="ECO:0000313" key="2">
    <source>
        <dbReference type="Proteomes" id="UP000037109"/>
    </source>
</evidence>
<sequence>MSSTVVSLRIYKLEKQYKDHYRTTYASCANFGSVKDAGVFKAKVKRTPEEIKKELTLGYMKLLSNNQIGSVGCEG</sequence>
<dbReference type="PATRIC" id="fig|1459.3.peg.2487"/>
<protein>
    <submittedName>
        <fullName evidence="1">Uncharacterized protein</fullName>
    </submittedName>
</protein>
<dbReference type="RefSeq" id="WP_053434750.1">
    <property type="nucleotide sequence ID" value="NZ_LGUF01000007.1"/>
</dbReference>
<name>A0A0M0GBV5_SPOGL</name>
<dbReference type="Proteomes" id="UP000037109">
    <property type="component" value="Unassembled WGS sequence"/>
</dbReference>
<dbReference type="EMBL" id="LGUF01000007">
    <property type="protein sequence ID" value="KON87400.1"/>
    <property type="molecule type" value="Genomic_DNA"/>
</dbReference>
<reference evidence="2" key="1">
    <citation type="submission" date="2015-07" db="EMBL/GenBank/DDBJ databases">
        <title>Fjat-10036 dsm4.</title>
        <authorList>
            <person name="Liu B."/>
            <person name="Wang J."/>
            <person name="Zhu Y."/>
            <person name="Liu G."/>
            <person name="Chen Q."/>
            <person name="Chen Z."/>
            <person name="Lan J."/>
            <person name="Che J."/>
            <person name="Ge C."/>
            <person name="Shi H."/>
            <person name="Pan Z."/>
            <person name="Liu X."/>
        </authorList>
    </citation>
    <scope>NUCLEOTIDE SEQUENCE [LARGE SCALE GENOMIC DNA]</scope>
    <source>
        <strain evidence="2">DSM 4</strain>
    </source>
</reference>
<organism evidence="1 2">
    <name type="scientific">Sporosarcina globispora</name>
    <name type="common">Bacillus globisporus</name>
    <dbReference type="NCBI Taxonomy" id="1459"/>
    <lineage>
        <taxon>Bacteria</taxon>
        <taxon>Bacillati</taxon>
        <taxon>Bacillota</taxon>
        <taxon>Bacilli</taxon>
        <taxon>Bacillales</taxon>
        <taxon>Caryophanaceae</taxon>
        <taxon>Sporosarcina</taxon>
    </lineage>
</organism>
<evidence type="ECO:0000313" key="1">
    <source>
        <dbReference type="EMBL" id="KON87400.1"/>
    </source>
</evidence>
<dbReference type="STRING" id="1459.AF332_11565"/>